<protein>
    <submittedName>
        <fullName evidence="3">LytTR family transcriptional regulator DNA-binding domain-containing protein</fullName>
    </submittedName>
</protein>
<dbReference type="Proteomes" id="UP000724672">
    <property type="component" value="Unassembled WGS sequence"/>
</dbReference>
<dbReference type="InterPro" id="IPR003439">
    <property type="entry name" value="ABC_transporter-like_ATP-bd"/>
</dbReference>
<sequence>MLEIKNLYKEHQGIIFNHIDLSLSHGHALSIECTREASDMLIDLILGKHIPAKGEIHIEEKVNTEYIKKGLINIGIVLREEGYYERLTVKSYLKFYSELLDSQVNYKDIMRKLALLDIGHMKISTLSYSQKRRLSFARERLKRLKLLIFQEPILNMDRDGVRIVLENLEELRLEGVAILNTSVSLKETIILGGQSYILDEGGMKKVQTDDEEIERKYSNVDDKGETNIPKKDKYEKVDIDKIEMKPRYKIEKIPAKIGDKILLFNPTEIDYIESEQGISSLSVRGENFVCTFSLSELENRLKHFGFFRCHRSYLVNLQRVREIVTWTRNSFSLTLDDKNKSSIPLSKGRINDLKDILNL</sequence>
<dbReference type="RefSeq" id="WP_203366892.1">
    <property type="nucleotide sequence ID" value="NZ_WSFT01000039.1"/>
</dbReference>
<keyword evidence="4" id="KW-1185">Reference proteome</keyword>
<feature type="domain" description="HTH LytTR-type" evidence="2">
    <location>
        <begin position="253"/>
        <end position="359"/>
    </location>
</feature>
<evidence type="ECO:0000259" key="2">
    <source>
        <dbReference type="PROSITE" id="PS50930"/>
    </source>
</evidence>
<name>A0A942UY55_9FIRM</name>
<dbReference type="PROSITE" id="PS50893">
    <property type="entry name" value="ABC_TRANSPORTER_2"/>
    <property type="match status" value="1"/>
</dbReference>
<dbReference type="Gene3D" id="2.40.50.1020">
    <property type="entry name" value="LytTr DNA-binding domain"/>
    <property type="match status" value="1"/>
</dbReference>
<evidence type="ECO:0000313" key="3">
    <source>
        <dbReference type="EMBL" id="MBS4538969.1"/>
    </source>
</evidence>
<dbReference type="InterPro" id="IPR012046">
    <property type="entry name" value="LytTR_ABC"/>
</dbReference>
<evidence type="ECO:0000259" key="1">
    <source>
        <dbReference type="PROSITE" id="PS50893"/>
    </source>
</evidence>
<dbReference type="PANTHER" id="PTHR43038">
    <property type="entry name" value="ATP-BINDING CASSETTE, SUB-FAMILY H, MEMBER 1"/>
    <property type="match status" value="1"/>
</dbReference>
<dbReference type="PANTHER" id="PTHR43038:SF3">
    <property type="entry name" value="ABC TRANSPORTER G FAMILY MEMBER 20 ISOFORM X1"/>
    <property type="match status" value="1"/>
</dbReference>
<reference evidence="3" key="1">
    <citation type="submission" date="2019-12" db="EMBL/GenBank/DDBJ databases">
        <title>Clostridiaceae gen. nov. sp. nov., isolated from sediment in Xinjiang, China.</title>
        <authorList>
            <person name="Zhang R."/>
        </authorList>
    </citation>
    <scope>NUCLEOTIDE SEQUENCE</scope>
    <source>
        <strain evidence="3">D2Q-11</strain>
    </source>
</reference>
<evidence type="ECO:0000313" key="4">
    <source>
        <dbReference type="Proteomes" id="UP000724672"/>
    </source>
</evidence>
<dbReference type="PIRSF" id="PIRSF036612">
    <property type="entry name" value="ABC_ATP_LytTR"/>
    <property type="match status" value="1"/>
</dbReference>
<dbReference type="GO" id="GO:0016887">
    <property type="term" value="F:ATP hydrolysis activity"/>
    <property type="evidence" value="ECO:0007669"/>
    <property type="project" value="InterPro"/>
</dbReference>
<accession>A0A942UY55</accession>
<dbReference type="SUPFAM" id="SSF52540">
    <property type="entry name" value="P-loop containing nucleoside triphosphate hydrolases"/>
    <property type="match status" value="1"/>
</dbReference>
<dbReference type="Pfam" id="PF00005">
    <property type="entry name" value="ABC_tran"/>
    <property type="match status" value="1"/>
</dbReference>
<dbReference type="GO" id="GO:0003677">
    <property type="term" value="F:DNA binding"/>
    <property type="evidence" value="ECO:0007669"/>
    <property type="project" value="UniProtKB-KW"/>
</dbReference>
<comment type="caution">
    <text evidence="3">The sequence shown here is derived from an EMBL/GenBank/DDBJ whole genome shotgun (WGS) entry which is preliminary data.</text>
</comment>
<dbReference type="AlphaFoldDB" id="A0A942UY55"/>
<organism evidence="3 4">
    <name type="scientific">Anaeromonas frigoriresistens</name>
    <dbReference type="NCBI Taxonomy" id="2683708"/>
    <lineage>
        <taxon>Bacteria</taxon>
        <taxon>Bacillati</taxon>
        <taxon>Bacillota</taxon>
        <taxon>Tissierellia</taxon>
        <taxon>Tissierellales</taxon>
        <taxon>Thermohalobacteraceae</taxon>
        <taxon>Anaeromonas</taxon>
    </lineage>
</organism>
<dbReference type="PROSITE" id="PS50930">
    <property type="entry name" value="HTH_LYTTR"/>
    <property type="match status" value="1"/>
</dbReference>
<feature type="domain" description="ABC transporter" evidence="1">
    <location>
        <begin position="2"/>
        <end position="225"/>
    </location>
</feature>
<proteinExistence type="predicted"/>
<keyword evidence="3" id="KW-0238">DNA-binding</keyword>
<dbReference type="InterPro" id="IPR027417">
    <property type="entry name" value="P-loop_NTPase"/>
</dbReference>
<gene>
    <name evidence="3" type="ORF">GOQ27_10870</name>
</gene>
<dbReference type="Gene3D" id="3.40.50.300">
    <property type="entry name" value="P-loop containing nucleotide triphosphate hydrolases"/>
    <property type="match status" value="1"/>
</dbReference>
<dbReference type="Pfam" id="PF04397">
    <property type="entry name" value="LytTR"/>
    <property type="match status" value="1"/>
</dbReference>
<dbReference type="InterPro" id="IPR007492">
    <property type="entry name" value="LytTR_DNA-bd_dom"/>
</dbReference>
<dbReference type="EMBL" id="WSFT01000039">
    <property type="protein sequence ID" value="MBS4538969.1"/>
    <property type="molecule type" value="Genomic_DNA"/>
</dbReference>
<dbReference type="SMART" id="SM00850">
    <property type="entry name" value="LytTR"/>
    <property type="match status" value="1"/>
</dbReference>
<dbReference type="GO" id="GO:0005524">
    <property type="term" value="F:ATP binding"/>
    <property type="evidence" value="ECO:0007669"/>
    <property type="project" value="InterPro"/>
</dbReference>